<evidence type="ECO:0000313" key="1">
    <source>
        <dbReference type="EMBL" id="RUT07307.1"/>
    </source>
</evidence>
<reference evidence="1" key="1">
    <citation type="submission" date="2018-12" db="EMBL/GenBank/DDBJ databases">
        <authorList>
            <person name="Will S."/>
            <person name="Neumann-Schaal M."/>
            <person name="Henke P."/>
        </authorList>
    </citation>
    <scope>NUCLEOTIDE SEQUENCE</scope>
    <source>
        <strain evidence="1">PCC 7102</strain>
    </source>
</reference>
<protein>
    <submittedName>
        <fullName evidence="1">Uncharacterized protein</fullName>
    </submittedName>
</protein>
<dbReference type="Proteomes" id="UP000271624">
    <property type="component" value="Unassembled WGS sequence"/>
</dbReference>
<dbReference type="EMBL" id="RSCL01000005">
    <property type="protein sequence ID" value="RUT07307.1"/>
    <property type="molecule type" value="Genomic_DNA"/>
</dbReference>
<organism evidence="1 2">
    <name type="scientific">Dulcicalothrix desertica PCC 7102</name>
    <dbReference type="NCBI Taxonomy" id="232991"/>
    <lineage>
        <taxon>Bacteria</taxon>
        <taxon>Bacillati</taxon>
        <taxon>Cyanobacteriota</taxon>
        <taxon>Cyanophyceae</taxon>
        <taxon>Nostocales</taxon>
        <taxon>Calotrichaceae</taxon>
        <taxon>Dulcicalothrix</taxon>
    </lineage>
</organism>
<dbReference type="OrthoDB" id="9910062at2"/>
<evidence type="ECO:0000313" key="2">
    <source>
        <dbReference type="Proteomes" id="UP000271624"/>
    </source>
</evidence>
<proteinExistence type="predicted"/>
<keyword evidence="2" id="KW-1185">Reference proteome</keyword>
<dbReference type="RefSeq" id="WP_127081124.1">
    <property type="nucleotide sequence ID" value="NZ_RSCL01000005.1"/>
</dbReference>
<gene>
    <name evidence="1" type="ORF">DSM106972_025680</name>
</gene>
<name>A0A433VMK8_9CYAN</name>
<accession>A0A433VMK8</accession>
<sequence>MTQQANNQNKLENISAWVEHLHELESSASAGKIMTDEEYNFRLQSVIDGSCFQKYLNNILQQKEETLKKLAALEKTENYLRKTISEVQSFIKTQDS</sequence>
<reference evidence="1" key="2">
    <citation type="journal article" date="2019" name="Genome Biol. Evol.">
        <title>Day and night: Metabolic profiles and evolutionary relationships of six axenic non-marine cyanobacteria.</title>
        <authorList>
            <person name="Will S.E."/>
            <person name="Henke P."/>
            <person name="Boedeker C."/>
            <person name="Huang S."/>
            <person name="Brinkmann H."/>
            <person name="Rohde M."/>
            <person name="Jarek M."/>
            <person name="Friedl T."/>
            <person name="Seufert S."/>
            <person name="Schumacher M."/>
            <person name="Overmann J."/>
            <person name="Neumann-Schaal M."/>
            <person name="Petersen J."/>
        </authorList>
    </citation>
    <scope>NUCLEOTIDE SEQUENCE [LARGE SCALE GENOMIC DNA]</scope>
    <source>
        <strain evidence="1">PCC 7102</strain>
    </source>
</reference>
<comment type="caution">
    <text evidence="1">The sequence shown here is derived from an EMBL/GenBank/DDBJ whole genome shotgun (WGS) entry which is preliminary data.</text>
</comment>
<dbReference type="AlphaFoldDB" id="A0A433VMK8"/>